<dbReference type="Proteomes" id="UP000215767">
    <property type="component" value="Unassembled WGS sequence"/>
</dbReference>
<dbReference type="PANTHER" id="PTHR12110">
    <property type="entry name" value="HYDROXYPYRUVATE ISOMERASE"/>
    <property type="match status" value="1"/>
</dbReference>
<dbReference type="InterPro" id="IPR050312">
    <property type="entry name" value="IolE/XylAMocC-like"/>
</dbReference>
<evidence type="ECO:0000313" key="2">
    <source>
        <dbReference type="EMBL" id="OZI66741.1"/>
    </source>
</evidence>
<dbReference type="EMBL" id="NEVS01000001">
    <property type="protein sequence ID" value="OZI66741.1"/>
    <property type="molecule type" value="Genomic_DNA"/>
</dbReference>
<dbReference type="PANTHER" id="PTHR12110:SF52">
    <property type="entry name" value="XYLOSE ISOMERASE"/>
    <property type="match status" value="1"/>
</dbReference>
<keyword evidence="2" id="KW-0540">Nuclease</keyword>
<dbReference type="Gene3D" id="3.20.20.150">
    <property type="entry name" value="Divalent-metal-dependent TIM barrel enzymes"/>
    <property type="match status" value="1"/>
</dbReference>
<dbReference type="InterPro" id="IPR036237">
    <property type="entry name" value="Xyl_isomerase-like_sf"/>
</dbReference>
<evidence type="ECO:0000313" key="3">
    <source>
        <dbReference type="Proteomes" id="UP000215767"/>
    </source>
</evidence>
<dbReference type="RefSeq" id="WP_094839941.1">
    <property type="nucleotide sequence ID" value="NZ_NEVS01000001.1"/>
</dbReference>
<evidence type="ECO:0000259" key="1">
    <source>
        <dbReference type="Pfam" id="PF01261"/>
    </source>
</evidence>
<organism evidence="2 3">
    <name type="scientific">Bordetella genomosp. 11</name>
    <dbReference type="NCBI Taxonomy" id="1416808"/>
    <lineage>
        <taxon>Bacteria</taxon>
        <taxon>Pseudomonadati</taxon>
        <taxon>Pseudomonadota</taxon>
        <taxon>Betaproteobacteria</taxon>
        <taxon>Burkholderiales</taxon>
        <taxon>Alcaligenaceae</taxon>
        <taxon>Bordetella</taxon>
    </lineage>
</organism>
<gene>
    <name evidence="2" type="ORF">CAL28_03185</name>
</gene>
<sequence length="292" mass="32237">MRDFSADLRWLSINTATVRAQWPLDRIIQECARRGITTISPWRDQAAAIGLDTAARCLVENGVGLSGYCRGGMFPAVDRAGRQAAIDDTRRAIDEARMLGAPCLVLVVGGLPGALAGTAMHRDIASARHDVVDGIAAVLQHARDANIPLAIEPLHPMYAADRACINTLEHALDICDALDPPTEDTTRRILGVAVDVYHVWWDPKLEQQIHRAGSDRLLAFHVCDWLLPTRDLLNDRGMMGDGIIDIRRIRAAMEAAGYRGHAEVEIFSSTNWWKRPGGEVLDTCMERYRSVV</sequence>
<comment type="caution">
    <text evidence="2">The sequence shown here is derived from an EMBL/GenBank/DDBJ whole genome shotgun (WGS) entry which is preliminary data.</text>
</comment>
<accession>A0A261UYQ9</accession>
<dbReference type="AlphaFoldDB" id="A0A261UYQ9"/>
<keyword evidence="3" id="KW-1185">Reference proteome</keyword>
<keyword evidence="2" id="KW-0255">Endonuclease</keyword>
<protein>
    <submittedName>
        <fullName evidence="2">Endonuclease</fullName>
    </submittedName>
</protein>
<dbReference type="SUPFAM" id="SSF51658">
    <property type="entry name" value="Xylose isomerase-like"/>
    <property type="match status" value="1"/>
</dbReference>
<name>A0A261UYQ9_9BORD</name>
<feature type="domain" description="Xylose isomerase-like TIM barrel" evidence="1">
    <location>
        <begin position="30"/>
        <end position="274"/>
    </location>
</feature>
<reference evidence="3" key="1">
    <citation type="submission" date="2017-05" db="EMBL/GenBank/DDBJ databases">
        <title>Complete and WGS of Bordetella genogroups.</title>
        <authorList>
            <person name="Spilker T."/>
            <person name="Lipuma J."/>
        </authorList>
    </citation>
    <scope>NUCLEOTIDE SEQUENCE [LARGE SCALE GENOMIC DNA]</scope>
    <source>
        <strain evidence="3">AU8856</strain>
    </source>
</reference>
<dbReference type="OrthoDB" id="9787068at2"/>
<dbReference type="GO" id="GO:0004519">
    <property type="term" value="F:endonuclease activity"/>
    <property type="evidence" value="ECO:0007669"/>
    <property type="project" value="UniProtKB-KW"/>
</dbReference>
<keyword evidence="2" id="KW-0378">Hydrolase</keyword>
<dbReference type="InterPro" id="IPR013022">
    <property type="entry name" value="Xyl_isomerase-like_TIM-brl"/>
</dbReference>
<proteinExistence type="predicted"/>
<dbReference type="Pfam" id="PF01261">
    <property type="entry name" value="AP_endonuc_2"/>
    <property type="match status" value="1"/>
</dbReference>